<sequence length="196" mass="21730">MRHTTTHTSPMSARGSVRGMALASPKRSMATRGRANVQVHAGKKGKQSGRVLPGRMTGPQQQMSLPPLDPDDPQFVLFVRSKRLPQWFPFSVVSGGSQAKLLTKAMENDFGKKLYGNTLTKNIAGVVYKDMDNIKKAVFNQYPRLKEAKELEFGYKIRKEESLQGTFRGSGVEPIPPQEELKGVVDKMKDFFAGSS</sequence>
<name>A0A7S3UD59_9CHLO</name>
<dbReference type="AlphaFoldDB" id="A0A7S3UD59"/>
<dbReference type="EMBL" id="HBIS01003660">
    <property type="protein sequence ID" value="CAE0609488.1"/>
    <property type="molecule type" value="Transcribed_RNA"/>
</dbReference>
<accession>A0A7S3UD59</accession>
<proteinExistence type="predicted"/>
<reference evidence="2" key="1">
    <citation type="submission" date="2021-01" db="EMBL/GenBank/DDBJ databases">
        <authorList>
            <person name="Corre E."/>
            <person name="Pelletier E."/>
            <person name="Niang G."/>
            <person name="Scheremetjew M."/>
            <person name="Finn R."/>
            <person name="Kale V."/>
            <person name="Holt S."/>
            <person name="Cochrane G."/>
            <person name="Meng A."/>
            <person name="Brown T."/>
            <person name="Cohen L."/>
        </authorList>
    </citation>
    <scope>NUCLEOTIDE SEQUENCE</scope>
    <source>
        <strain evidence="2">CCMP1897</strain>
    </source>
</reference>
<feature type="compositionally biased region" description="Polar residues" evidence="1">
    <location>
        <begin position="1"/>
        <end position="11"/>
    </location>
</feature>
<dbReference type="PANTHER" id="PTHR48191:SF2">
    <property type="entry name" value="PROTEIN HHL1, CHLOROPLASTIC"/>
    <property type="match status" value="1"/>
</dbReference>
<gene>
    <name evidence="2" type="ORF">PSAL00342_LOCUS3307</name>
</gene>
<feature type="region of interest" description="Disordered" evidence="1">
    <location>
        <begin position="1"/>
        <end position="67"/>
    </location>
</feature>
<dbReference type="PANTHER" id="PTHR48191">
    <property type="entry name" value="PROTEIN HHL1 CHLOROPLASTIC"/>
    <property type="match status" value="1"/>
</dbReference>
<evidence type="ECO:0000313" key="2">
    <source>
        <dbReference type="EMBL" id="CAE0609488.1"/>
    </source>
</evidence>
<dbReference type="Pfam" id="PF20133">
    <property type="entry name" value="HHL1-like"/>
    <property type="match status" value="1"/>
</dbReference>
<organism evidence="2">
    <name type="scientific">Picocystis salinarum</name>
    <dbReference type="NCBI Taxonomy" id="88271"/>
    <lineage>
        <taxon>Eukaryota</taxon>
        <taxon>Viridiplantae</taxon>
        <taxon>Chlorophyta</taxon>
        <taxon>Picocystophyceae</taxon>
        <taxon>Picocystales</taxon>
        <taxon>Picocystaceae</taxon>
        <taxon>Picocystis</taxon>
    </lineage>
</organism>
<evidence type="ECO:0000256" key="1">
    <source>
        <dbReference type="SAM" id="MobiDB-lite"/>
    </source>
</evidence>
<protein>
    <submittedName>
        <fullName evidence="2">Uncharacterized protein</fullName>
    </submittedName>
</protein>
<dbReference type="InterPro" id="IPR045388">
    <property type="entry name" value="HHL1-like"/>
</dbReference>